<feature type="region of interest" description="Disordered" evidence="1">
    <location>
        <begin position="297"/>
        <end position="369"/>
    </location>
</feature>
<organism evidence="2">
    <name type="scientific">Alexandrium monilatum</name>
    <dbReference type="NCBI Taxonomy" id="311494"/>
    <lineage>
        <taxon>Eukaryota</taxon>
        <taxon>Sar</taxon>
        <taxon>Alveolata</taxon>
        <taxon>Dinophyceae</taxon>
        <taxon>Gonyaulacales</taxon>
        <taxon>Pyrocystaceae</taxon>
        <taxon>Alexandrium</taxon>
    </lineage>
</organism>
<feature type="region of interest" description="Disordered" evidence="1">
    <location>
        <begin position="1"/>
        <end position="56"/>
    </location>
</feature>
<feature type="compositionally biased region" description="Low complexity" evidence="1">
    <location>
        <begin position="206"/>
        <end position="223"/>
    </location>
</feature>
<dbReference type="AlphaFoldDB" id="A0A7S4R5F7"/>
<proteinExistence type="predicted"/>
<feature type="region of interest" description="Disordered" evidence="1">
    <location>
        <begin position="185"/>
        <end position="237"/>
    </location>
</feature>
<evidence type="ECO:0000313" key="2">
    <source>
        <dbReference type="EMBL" id="CAE4602543.1"/>
    </source>
</evidence>
<feature type="compositionally biased region" description="Basic and acidic residues" evidence="1">
    <location>
        <begin position="194"/>
        <end position="203"/>
    </location>
</feature>
<accession>A0A7S4R5F7</accession>
<evidence type="ECO:0000256" key="1">
    <source>
        <dbReference type="SAM" id="MobiDB-lite"/>
    </source>
</evidence>
<protein>
    <submittedName>
        <fullName evidence="2">Uncharacterized protein</fullName>
    </submittedName>
</protein>
<reference evidence="2" key="1">
    <citation type="submission" date="2021-01" db="EMBL/GenBank/DDBJ databases">
        <authorList>
            <person name="Corre E."/>
            <person name="Pelletier E."/>
            <person name="Niang G."/>
            <person name="Scheremetjew M."/>
            <person name="Finn R."/>
            <person name="Kale V."/>
            <person name="Holt S."/>
            <person name="Cochrane G."/>
            <person name="Meng A."/>
            <person name="Brown T."/>
            <person name="Cohen L."/>
        </authorList>
    </citation>
    <scope>NUCLEOTIDE SEQUENCE</scope>
    <source>
        <strain evidence="2">CCMP3105</strain>
    </source>
</reference>
<dbReference type="EMBL" id="HBNR01042761">
    <property type="protein sequence ID" value="CAE4602543.1"/>
    <property type="molecule type" value="Transcribed_RNA"/>
</dbReference>
<name>A0A7S4R5F7_9DINO</name>
<feature type="compositionally biased region" description="Low complexity" evidence="1">
    <location>
        <begin position="334"/>
        <end position="347"/>
    </location>
</feature>
<feature type="compositionally biased region" description="Low complexity" evidence="1">
    <location>
        <begin position="16"/>
        <end position="49"/>
    </location>
</feature>
<sequence length="408" mass="43233">MEAARPQLPSWGVQGETATEPTVPTAPAGAADPASEPTLPAAATPASASFGEEGPAVDEELAGLPPLLDFEEYRRQAVEFMFKERSFLSRMPRSAMETRPCRKWLKGISARGVGAWYPADPGAKAELSQSVAGRVSVAKEGLGHEWKFACMSLREISKQMLGDEFGEEEHGKELGFLGGSGRCTRRRRRRRRSRQSEGREGRWQDAGLSSGDSCSESASGSEDCGWDPAPPAAWRAPRRAAAGTVDLEVISLEEDGDDATLPPADFEAAAGSEAEVVLSQAEELSDSAEDVLAMEMDGEVGQETPRDLVSLSDGSEDDAPKRKAPSPALPPLCSRGASSSSLASSSREGNTRQFRTPVRGSRSAMPGGAAVFSGKKHQALVLVGAEAVPAGKPFDVGDHLVDAPDWPM</sequence>
<gene>
    <name evidence="2" type="ORF">AMON00008_LOCUS29744</name>
</gene>